<feature type="transmembrane region" description="Helical" evidence="12">
    <location>
        <begin position="20"/>
        <end position="44"/>
    </location>
</feature>
<protein>
    <recommendedName>
        <fullName evidence="9 12">Phosphatidylinositol phosphate synthase</fullName>
        <shortName evidence="12">PIP synthase</shortName>
        <ecNumber evidence="12">2.7.8.-</ecNumber>
    </recommendedName>
    <alternativeName>
        <fullName evidence="10 12">CDP-diacylglycerol--D-myo-inositol-3-phosphate 3-phosphatidyltransferase</fullName>
    </alternativeName>
</protein>
<comment type="catalytic activity">
    <reaction evidence="11 12">
        <text>a CDP-1,2-diacyl-sn-glycerol + 1D-myo-inositol 3-phosphate = a 1,2-diacyl-sn-glycero-3-phospho-(1D-myo-inositol-3-phosphate) + CMP + H(+)</text>
        <dbReference type="Rhea" id="RHEA:60504"/>
        <dbReference type="ChEBI" id="CHEBI:15378"/>
        <dbReference type="ChEBI" id="CHEBI:58088"/>
        <dbReference type="ChEBI" id="CHEBI:58332"/>
        <dbReference type="ChEBI" id="CHEBI:58401"/>
        <dbReference type="ChEBI" id="CHEBI:60377"/>
    </reaction>
</comment>
<keyword evidence="12 13" id="KW-0808">Transferase</keyword>
<keyword evidence="12" id="KW-0460">Magnesium</keyword>
<keyword evidence="12" id="KW-0594">Phospholipid biosynthesis</keyword>
<evidence type="ECO:0000256" key="6">
    <source>
        <dbReference type="ARBA" id="ARBA00022989"/>
    </source>
</evidence>
<evidence type="ECO:0000256" key="12">
    <source>
        <dbReference type="HAMAP-Rule" id="MF_02241"/>
    </source>
</evidence>
<keyword evidence="14" id="KW-1185">Reference proteome</keyword>
<dbReference type="InterPro" id="IPR000462">
    <property type="entry name" value="CDP-OH_P_trans"/>
</dbReference>
<keyword evidence="5 12" id="KW-0812">Transmembrane</keyword>
<keyword evidence="12" id="KW-0444">Lipid biosynthesis</keyword>
<keyword evidence="12" id="KW-0443">Lipid metabolism</keyword>
<dbReference type="EMBL" id="WNLP01000008">
    <property type="protein sequence ID" value="MUH60154.1"/>
    <property type="molecule type" value="Genomic_DNA"/>
</dbReference>
<feature type="active site" description="Proton acceptor" evidence="12">
    <location>
        <position position="90"/>
    </location>
</feature>
<dbReference type="GO" id="GO:0005886">
    <property type="term" value="C:plasma membrane"/>
    <property type="evidence" value="ECO:0007669"/>
    <property type="project" value="UniProtKB-SubCell"/>
</dbReference>
<comment type="function">
    <text evidence="12">Catalyzes the conjugation of the 1'-hydroxyl group of D-myo-inositol-3-phosphate (also named L-myo-inositol-1-phosphate) with a lipid tail of cytidine diphosphate diacylglycerol (CDP-DAG), forming phosphatidylinositol phosphate (PIP) and CMP. PIP is a precursor of phosphatidylinositol (PI) which is an essential lipid required for cell wall formation.</text>
</comment>
<feature type="binding site" evidence="12">
    <location>
        <position position="86"/>
    </location>
    <ligand>
        <name>Mg(2+)</name>
        <dbReference type="ChEBI" id="CHEBI:18420"/>
        <label>1</label>
    </ligand>
</feature>
<feature type="binding site" evidence="12">
    <location>
        <position position="86"/>
    </location>
    <ligand>
        <name>Mg(2+)</name>
        <dbReference type="ChEBI" id="CHEBI:18420"/>
        <label>2</label>
    </ligand>
</feature>
<dbReference type="Proteomes" id="UP000487882">
    <property type="component" value="Unassembled WGS sequence"/>
</dbReference>
<comment type="subcellular location">
    <subcellularLocation>
        <location evidence="12">Cell membrane</location>
        <topology evidence="12">Multi-pass membrane protein</topology>
    </subcellularLocation>
    <subcellularLocation>
        <location evidence="1">Endomembrane system</location>
        <topology evidence="1">Multi-pass membrane protein</topology>
    </subcellularLocation>
</comment>
<dbReference type="EC" id="2.7.8.-" evidence="12"/>
<dbReference type="Pfam" id="PF01066">
    <property type="entry name" value="CDP-OH_P_transf"/>
    <property type="match status" value="1"/>
</dbReference>
<keyword evidence="12" id="KW-1208">Phospholipid metabolism</keyword>
<keyword evidence="7 12" id="KW-0472">Membrane</keyword>
<keyword evidence="6 12" id="KW-1133">Transmembrane helix</keyword>
<evidence type="ECO:0000256" key="9">
    <source>
        <dbReference type="ARBA" id="ARBA00024082"/>
    </source>
</evidence>
<dbReference type="InterPro" id="IPR043130">
    <property type="entry name" value="CDP-OH_PTrfase_TM_dom"/>
</dbReference>
<feature type="binding site" evidence="12">
    <location>
        <position position="65"/>
    </location>
    <ligand>
        <name>Mg(2+)</name>
        <dbReference type="ChEBI" id="CHEBI:18420"/>
        <label>1</label>
    </ligand>
</feature>
<evidence type="ECO:0000313" key="14">
    <source>
        <dbReference type="Proteomes" id="UP000487882"/>
    </source>
</evidence>
<reference evidence="13 14" key="1">
    <citation type="submission" date="2019-09" db="EMBL/GenBank/DDBJ databases">
        <title>Bifidobacterium canis sp. nov., isolated from the digestive tract of German Shepherd dog puppy.</title>
        <authorList>
            <person name="Bunesova V."/>
        </authorList>
    </citation>
    <scope>NUCLEOTIDE SEQUENCE [LARGE SCALE GENOMIC DNA]</scope>
    <source>
        <strain evidence="13 14">GSD1FS</strain>
    </source>
</reference>
<accession>A0A7K1J667</accession>
<dbReference type="GO" id="GO:0000287">
    <property type="term" value="F:magnesium ion binding"/>
    <property type="evidence" value="ECO:0007669"/>
    <property type="project" value="UniProtKB-UniRule"/>
</dbReference>
<evidence type="ECO:0000256" key="1">
    <source>
        <dbReference type="ARBA" id="ARBA00004127"/>
    </source>
</evidence>
<comment type="cofactor">
    <cofactor evidence="12">
        <name>Mg(2+)</name>
        <dbReference type="ChEBI" id="CHEBI:18420"/>
    </cofactor>
    <text evidence="12">Contains a di-nuclear catalytic Mg(2+) center.</text>
</comment>
<feature type="binding site" evidence="12">
    <location>
        <position position="65"/>
    </location>
    <ligand>
        <name>Mg(2+)</name>
        <dbReference type="ChEBI" id="CHEBI:18420"/>
        <label>2</label>
    </ligand>
</feature>
<comment type="similarity">
    <text evidence="3 12">Belongs to the CDP-alcohol phosphatidyltransferase class-I family.</text>
</comment>
<dbReference type="NCBIfam" id="NF045883">
    <property type="entry name" value="PIPSynth"/>
    <property type="match status" value="1"/>
</dbReference>
<dbReference type="RefSeq" id="WP_155589020.1">
    <property type="nucleotide sequence ID" value="NZ_WNLP01000008.1"/>
</dbReference>
<dbReference type="Gene3D" id="1.20.120.1760">
    <property type="match status" value="1"/>
</dbReference>
<organism evidence="13 14">
    <name type="scientific">Bifidobacterium canis</name>
    <dbReference type="NCBI Taxonomy" id="2610880"/>
    <lineage>
        <taxon>Bacteria</taxon>
        <taxon>Bacillati</taxon>
        <taxon>Actinomycetota</taxon>
        <taxon>Actinomycetes</taxon>
        <taxon>Bifidobacteriales</taxon>
        <taxon>Bifidobacteriaceae</taxon>
        <taxon>Bifidobacterium</taxon>
    </lineage>
</organism>
<keyword evidence="12" id="KW-0479">Metal-binding</keyword>
<evidence type="ECO:0000256" key="11">
    <source>
        <dbReference type="ARBA" id="ARBA00048865"/>
    </source>
</evidence>
<dbReference type="InterPro" id="IPR044268">
    <property type="entry name" value="PIP_synthase_PgsA1"/>
</dbReference>
<evidence type="ECO:0000256" key="7">
    <source>
        <dbReference type="ARBA" id="ARBA00023136"/>
    </source>
</evidence>
<evidence type="ECO:0000313" key="13">
    <source>
        <dbReference type="EMBL" id="MUH60154.1"/>
    </source>
</evidence>
<evidence type="ECO:0000256" key="2">
    <source>
        <dbReference type="ARBA" id="ARBA00004805"/>
    </source>
</evidence>
<comment type="subunit">
    <text evidence="4 12">Homodimer.</text>
</comment>
<gene>
    <name evidence="13" type="ORF">GSD1FS_1507</name>
</gene>
<comment type="caution">
    <text evidence="12">Lacks conserved residue(s) required for the propagation of feature annotation.</text>
</comment>
<keyword evidence="12" id="KW-1003">Cell membrane</keyword>
<comment type="caution">
    <text evidence="13">The sequence shown here is derived from an EMBL/GenBank/DDBJ whole genome shotgun (WGS) entry which is preliminary data.</text>
</comment>
<comment type="pathway">
    <text evidence="2 12">Phospholipid metabolism; phosphatidylinositol phosphate biosynthesis.</text>
</comment>
<dbReference type="GO" id="GO:0008654">
    <property type="term" value="P:phospholipid biosynthetic process"/>
    <property type="evidence" value="ECO:0007669"/>
    <property type="project" value="UniProtKB-UniRule"/>
</dbReference>
<feature type="binding site" evidence="12">
    <location>
        <position position="68"/>
    </location>
    <ligand>
        <name>Mg(2+)</name>
        <dbReference type="ChEBI" id="CHEBI:18420"/>
        <label>1</label>
    </ligand>
</feature>
<feature type="transmembrane region" description="Helical" evidence="12">
    <location>
        <begin position="88"/>
        <end position="107"/>
    </location>
</feature>
<evidence type="ECO:0000256" key="4">
    <source>
        <dbReference type="ARBA" id="ARBA00011738"/>
    </source>
</evidence>
<sequence length="222" mass="23881">MLEKLRPWFKHLIEPIARGLAKMGLTANAVTIIGAVGTTIVGIATGITGWMFWGALVLAVLVVFDSLDGSVAAITTGGTKFGAFLDSTLDRIADWAVLLGCIIYFFMRNSSALLEQQRYDWICVSGMALALYSIMTSFVTSYARARAESVGYEAKNGIATRSDRLTIILVGMAICGLVNDPLWLMIDMAVLAVLGTITVFQRMHEVHVAMRANGDAGAVRAA</sequence>
<evidence type="ECO:0000256" key="10">
    <source>
        <dbReference type="ARBA" id="ARBA00033137"/>
    </source>
</evidence>
<feature type="binding site" evidence="12">
    <location>
        <position position="90"/>
    </location>
    <ligand>
        <name>Mg(2+)</name>
        <dbReference type="ChEBI" id="CHEBI:18420"/>
        <label>2</label>
    </ligand>
</feature>
<dbReference type="GO" id="GO:0012505">
    <property type="term" value="C:endomembrane system"/>
    <property type="evidence" value="ECO:0007669"/>
    <property type="project" value="UniProtKB-SubCell"/>
</dbReference>
<dbReference type="GO" id="GO:0016780">
    <property type="term" value="F:phosphotransferase activity, for other substituted phosphate groups"/>
    <property type="evidence" value="ECO:0007669"/>
    <property type="project" value="UniProtKB-UniRule"/>
</dbReference>
<name>A0A7K1J667_9BIFI</name>
<feature type="binding site" evidence="12">
    <location>
        <position position="69"/>
    </location>
    <ligand>
        <name>a CDP-1,2-diacyl-sn-glycerol</name>
        <dbReference type="ChEBI" id="CHEBI:58332"/>
    </ligand>
</feature>
<comment type="catalytic activity">
    <reaction evidence="8 12">
        <text>1,2-di-(9Z-octadecenoyl)-sn-glycero-3-cytidine-5'-diphosphate + 1D-myo-inositol 3-phosphate = 1,2-di-(9Z-octadecenoyl)-sn-glycero-3-phospho-(1D-myo-inositol-3-phosphate) + CMP + H(+)</text>
        <dbReference type="Rhea" id="RHEA:61216"/>
        <dbReference type="ChEBI" id="CHEBI:15378"/>
        <dbReference type="ChEBI" id="CHEBI:58401"/>
        <dbReference type="ChEBI" id="CHEBI:60377"/>
        <dbReference type="ChEBI" id="CHEBI:85356"/>
        <dbReference type="ChEBI" id="CHEBI:144472"/>
    </reaction>
</comment>
<dbReference type="HAMAP" id="MF_02241">
    <property type="entry name" value="PIP_synthase"/>
    <property type="match status" value="1"/>
</dbReference>
<feature type="transmembrane region" description="Helical" evidence="12">
    <location>
        <begin position="119"/>
        <end position="143"/>
    </location>
</feature>
<feature type="binding site" evidence="12">
    <location>
        <position position="79"/>
    </location>
    <ligand>
        <name>a CDP-1,2-diacyl-sn-glycerol</name>
        <dbReference type="ChEBI" id="CHEBI:58332"/>
    </ligand>
</feature>
<feature type="binding site" evidence="12">
    <location>
        <begin position="28"/>
        <end position="31"/>
    </location>
    <ligand>
        <name>a CDP-1,2-diacyl-sn-glycerol</name>
        <dbReference type="ChEBI" id="CHEBI:58332"/>
    </ligand>
</feature>
<evidence type="ECO:0000256" key="3">
    <source>
        <dbReference type="ARBA" id="ARBA00010441"/>
    </source>
</evidence>
<dbReference type="UniPathway" id="UPA00220"/>
<dbReference type="AlphaFoldDB" id="A0A7K1J667"/>
<evidence type="ECO:0000256" key="8">
    <source>
        <dbReference type="ARBA" id="ARBA00023935"/>
    </source>
</evidence>
<evidence type="ECO:0000256" key="5">
    <source>
        <dbReference type="ARBA" id="ARBA00022692"/>
    </source>
</evidence>
<proteinExistence type="inferred from homology"/>